<dbReference type="EMBL" id="CP144694">
    <property type="protein sequence ID" value="WVZ02804.1"/>
    <property type="molecule type" value="Genomic_DNA"/>
</dbReference>
<accession>A0AAQ3N4G4</accession>
<keyword evidence="2" id="KW-1185">Reference proteome</keyword>
<organism evidence="1 2">
    <name type="scientific">Vigna mungo</name>
    <name type="common">Black gram</name>
    <name type="synonym">Phaseolus mungo</name>
    <dbReference type="NCBI Taxonomy" id="3915"/>
    <lineage>
        <taxon>Eukaryota</taxon>
        <taxon>Viridiplantae</taxon>
        <taxon>Streptophyta</taxon>
        <taxon>Embryophyta</taxon>
        <taxon>Tracheophyta</taxon>
        <taxon>Spermatophyta</taxon>
        <taxon>Magnoliopsida</taxon>
        <taxon>eudicotyledons</taxon>
        <taxon>Gunneridae</taxon>
        <taxon>Pentapetalae</taxon>
        <taxon>rosids</taxon>
        <taxon>fabids</taxon>
        <taxon>Fabales</taxon>
        <taxon>Fabaceae</taxon>
        <taxon>Papilionoideae</taxon>
        <taxon>50 kb inversion clade</taxon>
        <taxon>NPAAA clade</taxon>
        <taxon>indigoferoid/millettioid clade</taxon>
        <taxon>Phaseoleae</taxon>
        <taxon>Vigna</taxon>
    </lineage>
</organism>
<evidence type="ECO:0000313" key="1">
    <source>
        <dbReference type="EMBL" id="WVZ02804.1"/>
    </source>
</evidence>
<reference evidence="1 2" key="1">
    <citation type="journal article" date="2023" name="Life. Sci Alliance">
        <title>Evolutionary insights into 3D genome organization and epigenetic landscape of Vigna mungo.</title>
        <authorList>
            <person name="Junaid A."/>
            <person name="Singh B."/>
            <person name="Bhatia S."/>
        </authorList>
    </citation>
    <scope>NUCLEOTIDE SEQUENCE [LARGE SCALE GENOMIC DNA]</scope>
    <source>
        <strain evidence="1">Urdbean</strain>
    </source>
</reference>
<dbReference type="Proteomes" id="UP001374535">
    <property type="component" value="Chromosome 7"/>
</dbReference>
<proteinExistence type="predicted"/>
<sequence length="189" mass="20696">MRIPACPVAPATKTVEGSLRLGFPNEKPGEELLVGTGIKEVTSGIFPKSKRKGLELEEVSLSSGEDESSLGLPSPNDGNDPDFLAKTLSLGFRRLNLEWGVVVRRDELDVRVGVMDGFPSSPSIRLLDSLPLPPRPFQSLIFFRLLTIIPMGEATGLWPIVSSHVLILYPLRKYPTPSVPTAQKMTFPF</sequence>
<gene>
    <name evidence="1" type="ORF">V8G54_023610</name>
</gene>
<evidence type="ECO:0000313" key="2">
    <source>
        <dbReference type="Proteomes" id="UP001374535"/>
    </source>
</evidence>
<name>A0AAQ3N4G4_VIGMU</name>
<protein>
    <submittedName>
        <fullName evidence="1">Uncharacterized protein</fullName>
    </submittedName>
</protein>
<dbReference type="AlphaFoldDB" id="A0AAQ3N4G4"/>